<keyword evidence="3" id="KW-1185">Reference proteome</keyword>
<evidence type="ECO:0000256" key="1">
    <source>
        <dbReference type="SAM" id="MobiDB-lite"/>
    </source>
</evidence>
<dbReference type="FunFam" id="3.90.550.10:FF:000193">
    <property type="entry name" value="Glycogenin glucosyltransferase, putative"/>
    <property type="match status" value="1"/>
</dbReference>
<feature type="compositionally biased region" description="Low complexity" evidence="1">
    <location>
        <begin position="572"/>
        <end position="585"/>
    </location>
</feature>
<accession>A0AAF0YA29</accession>
<dbReference type="EMBL" id="CP086717">
    <property type="protein sequence ID" value="WOO82835.1"/>
    <property type="molecule type" value="Genomic_DNA"/>
</dbReference>
<dbReference type="Proteomes" id="UP000827549">
    <property type="component" value="Chromosome 4"/>
</dbReference>
<feature type="compositionally biased region" description="Low complexity" evidence="1">
    <location>
        <begin position="523"/>
        <end position="533"/>
    </location>
</feature>
<dbReference type="SUPFAM" id="SSF53448">
    <property type="entry name" value="Nucleotide-diphospho-sugar transferases"/>
    <property type="match status" value="1"/>
</dbReference>
<dbReference type="AlphaFoldDB" id="A0AAF0YA29"/>
<evidence type="ECO:0000313" key="3">
    <source>
        <dbReference type="Proteomes" id="UP000827549"/>
    </source>
</evidence>
<feature type="compositionally biased region" description="Polar residues" evidence="1">
    <location>
        <begin position="673"/>
        <end position="698"/>
    </location>
</feature>
<dbReference type="GO" id="GO:0016757">
    <property type="term" value="F:glycosyltransferase activity"/>
    <property type="evidence" value="ECO:0007669"/>
    <property type="project" value="InterPro"/>
</dbReference>
<dbReference type="GeneID" id="87809545"/>
<feature type="region of interest" description="Disordered" evidence="1">
    <location>
        <begin position="349"/>
        <end position="413"/>
    </location>
</feature>
<dbReference type="CDD" id="cd02537">
    <property type="entry name" value="GT8_Glycogenin"/>
    <property type="match status" value="1"/>
</dbReference>
<feature type="compositionally biased region" description="Polar residues" evidence="1">
    <location>
        <begin position="353"/>
        <end position="364"/>
    </location>
</feature>
<dbReference type="RefSeq" id="XP_062628867.1">
    <property type="nucleotide sequence ID" value="XM_062772883.1"/>
</dbReference>
<dbReference type="InterPro" id="IPR050587">
    <property type="entry name" value="GNT1/Glycosyltrans_8"/>
</dbReference>
<evidence type="ECO:0000313" key="2">
    <source>
        <dbReference type="EMBL" id="WOO82835.1"/>
    </source>
</evidence>
<feature type="region of interest" description="Disordered" evidence="1">
    <location>
        <begin position="486"/>
        <end position="533"/>
    </location>
</feature>
<protein>
    <submittedName>
        <fullName evidence="2">Glycogenin-1</fullName>
    </submittedName>
</protein>
<dbReference type="Pfam" id="PF01501">
    <property type="entry name" value="Glyco_transf_8"/>
    <property type="match status" value="1"/>
</dbReference>
<dbReference type="PANTHER" id="PTHR11183">
    <property type="entry name" value="GLYCOGENIN SUBFAMILY MEMBER"/>
    <property type="match status" value="1"/>
</dbReference>
<feature type="compositionally biased region" description="Polar residues" evidence="1">
    <location>
        <begin position="637"/>
        <end position="648"/>
    </location>
</feature>
<name>A0AAF0YA29_9TREE</name>
<organism evidence="2 3">
    <name type="scientific">Vanrija pseudolonga</name>
    <dbReference type="NCBI Taxonomy" id="143232"/>
    <lineage>
        <taxon>Eukaryota</taxon>
        <taxon>Fungi</taxon>
        <taxon>Dikarya</taxon>
        <taxon>Basidiomycota</taxon>
        <taxon>Agaricomycotina</taxon>
        <taxon>Tremellomycetes</taxon>
        <taxon>Trichosporonales</taxon>
        <taxon>Trichosporonaceae</taxon>
        <taxon>Vanrija</taxon>
    </lineage>
</organism>
<dbReference type="InterPro" id="IPR029044">
    <property type="entry name" value="Nucleotide-diphossugar_trans"/>
</dbReference>
<dbReference type="Gene3D" id="3.90.550.10">
    <property type="entry name" value="Spore Coat Polysaccharide Biosynthesis Protein SpsA, Chain A"/>
    <property type="match status" value="1"/>
</dbReference>
<proteinExistence type="predicted"/>
<sequence>MVSLPNAFVTLLTDSSYLPGALVLLHSLQDLHPAPRSFKIVCLVTPETVDARTIGVLRNAGYDLVIGVEPIASGASGQQGLQLMGRPDLDIALTKLHIFRLQTLFSTIVYLDADTLPLRPLDQLFETTSPHRFSASPDIGWPDCFNSGVMVIRPQLSDFTALQATLAAHADSGNGNGSFDGADQGLLNEYFSEEGPGGAWNRLPFTYNVTPSAAYQYAPAYKHYAHKINLIHFIGPNKPWKWLSSRQARSSPPPNTAFDYESLLDRWFAVYDQHVRPTAAHEPNLAKRFQVPEHVAIWNSPGAAQVPDRLDLDSLKEAIQQGVTALKPGQYTSLPLEGRVDLIRPKPEPRAAISTNTGTNSANQPGEPAAPPQNNHAERPTQPHSHSQPVHHRPAPQQHGIWDASRYSPPRHSQPEMTIQMHAVYEPAWDQPVKSHATYFQTLPQNVYTEYPSIPQNVQSNDWYHTFTSTKPSQANVQRVFPWEDKEKSRAAATRAFPQADTPTSKRSVAPKPKPVIIPATTSSDNSRPSFSDSVASYRNAWDNVASIDRYAKRLTALGIGTERLSQSTIRTAGPSPGAPATPTSQRHRRGNNPKAGSDTSRDGDDEAEHVQRSHYPSNALYRDGFAQTDRPRVTHASAQASPETSPTFKAVDAPNVKRRSAGSDPRSRGHGRQSSNALFPTYNFSQPPVGTQGSSSVRGRVWNPSTDLDAMRQDSQKVLSRFVTSGSSSTT</sequence>
<reference evidence="2" key="1">
    <citation type="submission" date="2023-10" db="EMBL/GenBank/DDBJ databases">
        <authorList>
            <person name="Noh H."/>
        </authorList>
    </citation>
    <scope>NUCLEOTIDE SEQUENCE</scope>
    <source>
        <strain evidence="2">DUCC4014</strain>
    </source>
</reference>
<dbReference type="InterPro" id="IPR002495">
    <property type="entry name" value="Glyco_trans_8"/>
</dbReference>
<gene>
    <name evidence="2" type="primary">Gyg1</name>
    <name evidence="2" type="ORF">LOC62_04G006320</name>
</gene>
<feature type="region of interest" description="Disordered" evidence="1">
    <location>
        <begin position="566"/>
        <end position="715"/>
    </location>
</feature>